<dbReference type="Proteomes" id="UP001633002">
    <property type="component" value="Unassembled WGS sequence"/>
</dbReference>
<keyword evidence="9" id="KW-1185">Reference proteome</keyword>
<dbReference type="PANTHER" id="PTHR43908:SF3">
    <property type="entry name" value="AT29763P-RELATED"/>
    <property type="match status" value="1"/>
</dbReference>
<dbReference type="PROSITE" id="PS50076">
    <property type="entry name" value="DNAJ_2"/>
    <property type="match status" value="1"/>
</dbReference>
<feature type="compositionally biased region" description="Basic and acidic residues" evidence="5">
    <location>
        <begin position="58"/>
        <end position="83"/>
    </location>
</feature>
<evidence type="ECO:0000313" key="9">
    <source>
        <dbReference type="Proteomes" id="UP001633002"/>
    </source>
</evidence>
<dbReference type="InterPro" id="IPR051100">
    <property type="entry name" value="DnaJ_subfamily_B/C"/>
</dbReference>
<proteinExistence type="predicted"/>
<dbReference type="InterPro" id="IPR001623">
    <property type="entry name" value="DnaJ_domain"/>
</dbReference>
<keyword evidence="3 6" id="KW-1133">Transmembrane helix</keyword>
<dbReference type="Pfam" id="PF09320">
    <property type="entry name" value="DUF1977"/>
    <property type="match status" value="1"/>
</dbReference>
<reference evidence="8 9" key="1">
    <citation type="submission" date="2024-09" db="EMBL/GenBank/DDBJ databases">
        <title>Chromosome-scale assembly of Riccia sorocarpa.</title>
        <authorList>
            <person name="Paukszto L."/>
        </authorList>
    </citation>
    <scope>NUCLEOTIDE SEQUENCE [LARGE SCALE GENOMIC DNA]</scope>
    <source>
        <strain evidence="8">LP-2024</strain>
        <tissue evidence="8">Aerial parts of the thallus</tissue>
    </source>
</reference>
<evidence type="ECO:0000256" key="1">
    <source>
        <dbReference type="ARBA" id="ARBA00004167"/>
    </source>
</evidence>
<dbReference type="GO" id="GO:0016020">
    <property type="term" value="C:membrane"/>
    <property type="evidence" value="ECO:0007669"/>
    <property type="project" value="UniProtKB-SubCell"/>
</dbReference>
<evidence type="ECO:0000256" key="3">
    <source>
        <dbReference type="ARBA" id="ARBA00022989"/>
    </source>
</evidence>
<gene>
    <name evidence="8" type="ORF">R1sor_001439</name>
</gene>
<organism evidence="8 9">
    <name type="scientific">Riccia sorocarpa</name>
    <dbReference type="NCBI Taxonomy" id="122646"/>
    <lineage>
        <taxon>Eukaryota</taxon>
        <taxon>Viridiplantae</taxon>
        <taxon>Streptophyta</taxon>
        <taxon>Embryophyta</taxon>
        <taxon>Marchantiophyta</taxon>
        <taxon>Marchantiopsida</taxon>
        <taxon>Marchantiidae</taxon>
        <taxon>Marchantiales</taxon>
        <taxon>Ricciaceae</taxon>
        <taxon>Riccia</taxon>
    </lineage>
</organism>
<comment type="subcellular location">
    <subcellularLocation>
        <location evidence="1">Membrane</location>
        <topology evidence="1">Single-pass membrane protein</topology>
    </subcellularLocation>
</comment>
<dbReference type="Pfam" id="PF00226">
    <property type="entry name" value="DnaJ"/>
    <property type="match status" value="1"/>
</dbReference>
<dbReference type="CDD" id="cd06257">
    <property type="entry name" value="DnaJ"/>
    <property type="match status" value="1"/>
</dbReference>
<evidence type="ECO:0000313" key="8">
    <source>
        <dbReference type="EMBL" id="KAL3683417.1"/>
    </source>
</evidence>
<dbReference type="EMBL" id="JBJQOH010000006">
    <property type="protein sequence ID" value="KAL3683417.1"/>
    <property type="molecule type" value="Genomic_DNA"/>
</dbReference>
<dbReference type="PRINTS" id="PR00625">
    <property type="entry name" value="JDOMAIN"/>
</dbReference>
<dbReference type="SUPFAM" id="SSF46565">
    <property type="entry name" value="Chaperone J-domain"/>
    <property type="match status" value="1"/>
</dbReference>
<evidence type="ECO:0000259" key="7">
    <source>
        <dbReference type="PROSITE" id="PS50076"/>
    </source>
</evidence>
<evidence type="ECO:0000256" key="4">
    <source>
        <dbReference type="ARBA" id="ARBA00023136"/>
    </source>
</evidence>
<feature type="compositionally biased region" description="Polar residues" evidence="5">
    <location>
        <begin position="94"/>
        <end position="103"/>
    </location>
</feature>
<dbReference type="Gene3D" id="1.10.287.110">
    <property type="entry name" value="DnaJ domain"/>
    <property type="match status" value="1"/>
</dbReference>
<dbReference type="InterPro" id="IPR015399">
    <property type="entry name" value="DUF1977_DnaJ-like"/>
</dbReference>
<evidence type="ECO:0000256" key="6">
    <source>
        <dbReference type="SAM" id="Phobius"/>
    </source>
</evidence>
<sequence length="386" mass="43479">MDSNKDEGNKCMQIAKSALEAGDRERAIKFFTKAQRLYPNPQAEAFLSALQEGNGKQAADEKSYLKRSDSTTDAKEEKKDGHSGMRHRNGYHQAGSSTSTVGSDASAEQIEIVARIRRTKDYYQILGVAKDCSEEDVRKAYRKISLKVHPDKNKAGGAEEAFKAVNKAFHCLSDSELRAKYDAYGADEDNDLQNHTFRRRRTAGNPVFYEDIFEPNDVFNTFFFGGMQPPQAAFRRAHFTRAAGGEGRAGRQDNHSNNLLGLLQLIPILALFLFSYFPFSQPVYSLEKVAPYHYQQKTKEYGVTYFVKTTEFDREYPIGSHSRRQVEAQVERDYREILIHNCRVEQGYHSSSVAAEQHDWSGTDIEEPAMCAAGDSLGCVYPIGEG</sequence>
<dbReference type="AlphaFoldDB" id="A0ABD3GVY9"/>
<feature type="region of interest" description="Disordered" evidence="5">
    <location>
        <begin position="49"/>
        <end position="104"/>
    </location>
</feature>
<feature type="domain" description="J" evidence="7">
    <location>
        <begin position="121"/>
        <end position="185"/>
    </location>
</feature>
<feature type="transmembrane region" description="Helical" evidence="6">
    <location>
        <begin position="259"/>
        <end position="279"/>
    </location>
</feature>
<evidence type="ECO:0000256" key="5">
    <source>
        <dbReference type="SAM" id="MobiDB-lite"/>
    </source>
</evidence>
<protein>
    <recommendedName>
        <fullName evidence="7">J domain-containing protein</fullName>
    </recommendedName>
</protein>
<name>A0ABD3GVY9_9MARC</name>
<dbReference type="InterPro" id="IPR036869">
    <property type="entry name" value="J_dom_sf"/>
</dbReference>
<evidence type="ECO:0000256" key="2">
    <source>
        <dbReference type="ARBA" id="ARBA00022692"/>
    </source>
</evidence>
<dbReference type="PANTHER" id="PTHR43908">
    <property type="entry name" value="AT29763P-RELATED"/>
    <property type="match status" value="1"/>
</dbReference>
<dbReference type="SMART" id="SM00271">
    <property type="entry name" value="DnaJ"/>
    <property type="match status" value="1"/>
</dbReference>
<keyword evidence="4 6" id="KW-0472">Membrane</keyword>
<comment type="caution">
    <text evidence="8">The sequence shown here is derived from an EMBL/GenBank/DDBJ whole genome shotgun (WGS) entry which is preliminary data.</text>
</comment>
<accession>A0ABD3GVY9</accession>
<keyword evidence="2 6" id="KW-0812">Transmembrane</keyword>